<dbReference type="InterPro" id="IPR035919">
    <property type="entry name" value="EAL_sf"/>
</dbReference>
<dbReference type="PANTHER" id="PTHR33121:SF23">
    <property type="entry name" value="CYCLIC DI-GMP PHOSPHODIESTERASE PDEB"/>
    <property type="match status" value="1"/>
</dbReference>
<dbReference type="EMBL" id="NEVM01000002">
    <property type="protein sequence ID" value="OZI34749.1"/>
    <property type="molecule type" value="Genomic_DNA"/>
</dbReference>
<dbReference type="Proteomes" id="UP000216020">
    <property type="component" value="Unassembled WGS sequence"/>
</dbReference>
<evidence type="ECO:0000259" key="1">
    <source>
        <dbReference type="PROSITE" id="PS50883"/>
    </source>
</evidence>
<dbReference type="Gene3D" id="3.20.20.450">
    <property type="entry name" value="EAL domain"/>
    <property type="match status" value="1"/>
</dbReference>
<proteinExistence type="predicted"/>
<dbReference type="PANTHER" id="PTHR33121">
    <property type="entry name" value="CYCLIC DI-GMP PHOSPHODIESTERASE PDEF"/>
    <property type="match status" value="1"/>
</dbReference>
<dbReference type="OrthoDB" id="9813903at2"/>
<dbReference type="Pfam" id="PF00563">
    <property type="entry name" value="EAL"/>
    <property type="match status" value="1"/>
</dbReference>
<keyword evidence="3" id="KW-1185">Reference proteome</keyword>
<gene>
    <name evidence="2" type="ORF">CAL29_14865</name>
</gene>
<dbReference type="AlphaFoldDB" id="A0A261SBH5"/>
<dbReference type="CDD" id="cd01948">
    <property type="entry name" value="EAL"/>
    <property type="match status" value="1"/>
</dbReference>
<dbReference type="SMART" id="SM00052">
    <property type="entry name" value="EAL"/>
    <property type="match status" value="1"/>
</dbReference>
<organism evidence="2 3">
    <name type="scientific">Bordetella genomosp. 10</name>
    <dbReference type="NCBI Taxonomy" id="1416804"/>
    <lineage>
        <taxon>Bacteria</taxon>
        <taxon>Pseudomonadati</taxon>
        <taxon>Pseudomonadota</taxon>
        <taxon>Betaproteobacteria</taxon>
        <taxon>Burkholderiales</taxon>
        <taxon>Alcaligenaceae</taxon>
        <taxon>Bordetella</taxon>
    </lineage>
</organism>
<sequence length="326" mass="35050">MRMKGAPAMPAAPGGIPPLATSHLFVTIKDFEALGEVYGPAFVHGVDEPGLQGRAADRDEAVRLYSQLAAGQLAFAFQAIVACADPTRELYQEALLRMRAPDREVCSAGPAIAALERLNLVRYLDHCVVNTVLALLAATPALHLGCNISAQSTVEDAWWTGIFERLAAAPELAGRLVIEITESARVPDAAAGLAFVRRLQAFGCRVAIDDFGSGFLPLDFVVRARPDIIKISGDYLRRGRERDADRAVFRSLLQLGASIATDVVAEGVETHADFQSIGNGRNAWAQGWFVGRPTLLPAWHANDHCVLAAADATAVSSMARRARRDE</sequence>
<evidence type="ECO:0000313" key="3">
    <source>
        <dbReference type="Proteomes" id="UP000216020"/>
    </source>
</evidence>
<name>A0A261SBH5_9BORD</name>
<protein>
    <recommendedName>
        <fullName evidence="1">EAL domain-containing protein</fullName>
    </recommendedName>
</protein>
<dbReference type="SUPFAM" id="SSF141868">
    <property type="entry name" value="EAL domain-like"/>
    <property type="match status" value="1"/>
</dbReference>
<accession>A0A261SBH5</accession>
<reference evidence="3" key="1">
    <citation type="submission" date="2017-05" db="EMBL/GenBank/DDBJ databases">
        <title>Complete and WGS of Bordetella genogroups.</title>
        <authorList>
            <person name="Spilker T."/>
            <person name="Lipuma J."/>
        </authorList>
    </citation>
    <scope>NUCLEOTIDE SEQUENCE [LARGE SCALE GENOMIC DNA]</scope>
    <source>
        <strain evidence="3">AU16122</strain>
    </source>
</reference>
<evidence type="ECO:0000313" key="2">
    <source>
        <dbReference type="EMBL" id="OZI34749.1"/>
    </source>
</evidence>
<dbReference type="InterPro" id="IPR001633">
    <property type="entry name" value="EAL_dom"/>
</dbReference>
<dbReference type="PROSITE" id="PS50883">
    <property type="entry name" value="EAL"/>
    <property type="match status" value="1"/>
</dbReference>
<dbReference type="GO" id="GO:0071111">
    <property type="term" value="F:cyclic-guanylate-specific phosphodiesterase activity"/>
    <property type="evidence" value="ECO:0007669"/>
    <property type="project" value="InterPro"/>
</dbReference>
<comment type="caution">
    <text evidence="2">The sequence shown here is derived from an EMBL/GenBank/DDBJ whole genome shotgun (WGS) entry which is preliminary data.</text>
</comment>
<feature type="domain" description="EAL" evidence="1">
    <location>
        <begin position="57"/>
        <end position="307"/>
    </location>
</feature>
<dbReference type="InterPro" id="IPR050706">
    <property type="entry name" value="Cyclic-di-GMP_PDE-like"/>
</dbReference>